<dbReference type="InterPro" id="IPR050772">
    <property type="entry name" value="Hydratase-Decarb/MhpD_sf"/>
</dbReference>
<dbReference type="RefSeq" id="WP_129611115.1">
    <property type="nucleotide sequence ID" value="NZ_UWOC01000189.1"/>
</dbReference>
<dbReference type="PANTHER" id="PTHR30143">
    <property type="entry name" value="ACID HYDRATASE"/>
    <property type="match status" value="1"/>
</dbReference>
<dbReference type="Proteomes" id="UP000289200">
    <property type="component" value="Unassembled WGS sequence"/>
</dbReference>
<dbReference type="SUPFAM" id="SSF56529">
    <property type="entry name" value="FAH"/>
    <property type="match status" value="1"/>
</dbReference>
<proteinExistence type="predicted"/>
<reference evidence="3" key="1">
    <citation type="submission" date="2018-10" db="EMBL/GenBank/DDBJ databases">
        <authorList>
            <person name="Peiro R."/>
            <person name="Begona"/>
            <person name="Cbmso G."/>
            <person name="Lopez M."/>
            <person name="Gonzalez S."/>
            <person name="Sacristan E."/>
            <person name="Castillo E."/>
        </authorList>
    </citation>
    <scope>NUCLEOTIDE SEQUENCE [LARGE SCALE GENOMIC DNA]</scope>
</reference>
<feature type="signal peptide" evidence="1">
    <location>
        <begin position="1"/>
        <end position="34"/>
    </location>
</feature>
<dbReference type="Gene3D" id="3.90.850.10">
    <property type="entry name" value="Fumarylacetoacetase-like, C-terminal domain"/>
    <property type="match status" value="1"/>
</dbReference>
<dbReference type="InterPro" id="IPR036663">
    <property type="entry name" value="Fumarylacetoacetase_C_sf"/>
</dbReference>
<dbReference type="AlphaFoldDB" id="A0A447D0R1"/>
<sequence>MPHRLAAATAARPLATAVVLAAASLLAGMAPARADCPSDQAVAALAEKIAARQPAESYGPGLSVADGLCAQEKLVGMLKASLGPVVGYKAGLTNTAVQQRFGVPHPVRGTLLAGMILKDGATVDPAFGAAPLFESDLIVTVKDPGIHGAKGHVEILRHLESVVPFLELPDLVLAKGAHMDGGVLTAINVGARLGVTGTPIPVEASQDFADRLAKMTVVLSDDSGREIARSPGTAILGHPLDAVAWLVEDLGRAGITLKAGDVLSLGSFSPLSPPAPGRTVTARYEGLAGLPVEVKATFK</sequence>
<dbReference type="OrthoDB" id="9792137at2"/>
<accession>A0A447D0R1</accession>
<dbReference type="GO" id="GO:0008684">
    <property type="term" value="F:2-oxopent-4-enoate hydratase activity"/>
    <property type="evidence" value="ECO:0007669"/>
    <property type="project" value="TreeGrafter"/>
</dbReference>
<dbReference type="EMBL" id="UWOC01000189">
    <property type="protein sequence ID" value="VCU11094.1"/>
    <property type="molecule type" value="Genomic_DNA"/>
</dbReference>
<evidence type="ECO:0000256" key="1">
    <source>
        <dbReference type="SAM" id="SignalP"/>
    </source>
</evidence>
<keyword evidence="1" id="KW-0732">Signal</keyword>
<dbReference type="GO" id="GO:0005737">
    <property type="term" value="C:cytoplasm"/>
    <property type="evidence" value="ECO:0007669"/>
    <property type="project" value="TreeGrafter"/>
</dbReference>
<organism evidence="2 3">
    <name type="scientific">Rhodoplanes serenus</name>
    <dbReference type="NCBI Taxonomy" id="200615"/>
    <lineage>
        <taxon>Bacteria</taxon>
        <taxon>Pseudomonadati</taxon>
        <taxon>Pseudomonadota</taxon>
        <taxon>Alphaproteobacteria</taxon>
        <taxon>Hyphomicrobiales</taxon>
        <taxon>Nitrobacteraceae</taxon>
        <taxon>Rhodoplanes</taxon>
    </lineage>
</organism>
<feature type="chain" id="PRO_5019148954" evidence="1">
    <location>
        <begin position="35"/>
        <end position="299"/>
    </location>
</feature>
<gene>
    <name evidence="2" type="primary">amnF</name>
    <name evidence="2" type="ORF">RHODGE_RHODGE_04298</name>
</gene>
<keyword evidence="3" id="KW-1185">Reference proteome</keyword>
<evidence type="ECO:0000313" key="3">
    <source>
        <dbReference type="Proteomes" id="UP000289200"/>
    </source>
</evidence>
<comment type="caution">
    <text evidence="2">The sequence shown here is derived from an EMBL/GenBank/DDBJ whole genome shotgun (WGS) entry which is preliminary data.</text>
</comment>
<name>A0A447D0R1_9BRAD</name>
<evidence type="ECO:0000313" key="2">
    <source>
        <dbReference type="EMBL" id="VCU11094.1"/>
    </source>
</evidence>
<dbReference type="PANTHER" id="PTHR30143:SF0">
    <property type="entry name" value="2-KETO-4-PENTENOATE HYDRATASE"/>
    <property type="match status" value="1"/>
</dbReference>
<protein>
    <submittedName>
        <fullName evidence="2">2-oxopent-4-enoate hydratase</fullName>
    </submittedName>
</protein>